<keyword evidence="2" id="KW-0229">DNA integration</keyword>
<dbReference type="CDD" id="cd00397">
    <property type="entry name" value="DNA_BRE_C"/>
    <property type="match status" value="1"/>
</dbReference>
<evidence type="ECO:0000256" key="1">
    <source>
        <dbReference type="ARBA" id="ARBA00004496"/>
    </source>
</evidence>
<gene>
    <name evidence="5" type="ORF">KDH_00080</name>
    <name evidence="6" type="ORF">KDH_00250</name>
</gene>
<protein>
    <recommendedName>
        <fullName evidence="4">Tyr recombinase domain-containing protein</fullName>
    </recommendedName>
</protein>
<reference evidence="5 7" key="1">
    <citation type="submission" date="2023-02" db="EMBL/GenBank/DDBJ databases">
        <title>Dictyobacter halimunensis sp. nov., a new member of the class Ktedonobacteria from forest soil in a geothermal area.</title>
        <authorList>
            <person name="Rachmania M.K."/>
            <person name="Ningsih F."/>
            <person name="Sakai Y."/>
            <person name="Yabe S."/>
            <person name="Yokota A."/>
            <person name="Sjamsuridzal W."/>
        </authorList>
    </citation>
    <scope>NUCLEOTIDE SEQUENCE [LARGE SCALE GENOMIC DNA]</scope>
    <source>
        <strain evidence="5 7">S3.2.2.5</strain>
    </source>
</reference>
<dbReference type="InterPro" id="IPR002104">
    <property type="entry name" value="Integrase_catalytic"/>
</dbReference>
<keyword evidence="3" id="KW-0233">DNA recombination</keyword>
<dbReference type="PROSITE" id="PS51898">
    <property type="entry name" value="TYR_RECOMBINASE"/>
    <property type="match status" value="1"/>
</dbReference>
<evidence type="ECO:0000256" key="2">
    <source>
        <dbReference type="ARBA" id="ARBA00022908"/>
    </source>
</evidence>
<dbReference type="InterPro" id="IPR013762">
    <property type="entry name" value="Integrase-like_cat_sf"/>
</dbReference>
<evidence type="ECO:0000313" key="6">
    <source>
        <dbReference type="EMBL" id="GLV53170.1"/>
    </source>
</evidence>
<evidence type="ECO:0000313" key="5">
    <source>
        <dbReference type="EMBL" id="GLV53153.1"/>
    </source>
</evidence>
<proteinExistence type="predicted"/>
<sequence>MSPSSGAFRCISCPEGVTSRYQVVVVDGRGTPQYALTEFAFQMDRILSAGAARTYVRALLPYFTSLCGEESACSPGTSQESTWNREPEEVRESVRAYVVERLRCQARRLQGYEVIGLGPESASTVRVFLAALKHFYQLACRAGWYAYANPLTDTVSAVLHEVEAAENRATGRRPRMPALSGLELPRRRCCSENYFRVQEEQWVPQPIDDPGLPARLAQGMRACRWGLRDQIVVRLAYESGARIREVLCLRVGDWRARGCSQEATTCSKGSRGRRVKVIRFSAETARMLRAYVNTERCRWDGQWRRLEQLEDQDPLFVSQRGKPYDYEAFKPHWYTLCAKVEIDLNIHGLRHWYVTQAMRMVSESAQTPGEVQRGKEDLVRYMGWRSAQTLEAYEHYFQAERHARIQDQVYQRVAMATREAMQRSEEGIVPRARLLPEDGVVQDGWAMLLALGGAMGRTGGSGDATTTRES</sequence>
<dbReference type="InterPro" id="IPR011010">
    <property type="entry name" value="DNA_brk_join_enz"/>
</dbReference>
<dbReference type="EMBL" id="BSRI01000001">
    <property type="protein sequence ID" value="GLV53153.1"/>
    <property type="molecule type" value="Genomic_DNA"/>
</dbReference>
<evidence type="ECO:0000313" key="7">
    <source>
        <dbReference type="Proteomes" id="UP001344906"/>
    </source>
</evidence>
<dbReference type="InterPro" id="IPR050090">
    <property type="entry name" value="Tyrosine_recombinase_XerCD"/>
</dbReference>
<dbReference type="SUPFAM" id="SSF56349">
    <property type="entry name" value="DNA breaking-rejoining enzymes"/>
    <property type="match status" value="1"/>
</dbReference>
<dbReference type="PANTHER" id="PTHR30349:SF77">
    <property type="entry name" value="TYROSINE RECOMBINASE XERC"/>
    <property type="match status" value="1"/>
</dbReference>
<evidence type="ECO:0000259" key="4">
    <source>
        <dbReference type="PROSITE" id="PS51898"/>
    </source>
</evidence>
<organism evidence="5 7">
    <name type="scientific">Dictyobacter halimunensis</name>
    <dbReference type="NCBI Taxonomy" id="3026934"/>
    <lineage>
        <taxon>Bacteria</taxon>
        <taxon>Bacillati</taxon>
        <taxon>Chloroflexota</taxon>
        <taxon>Ktedonobacteria</taxon>
        <taxon>Ktedonobacterales</taxon>
        <taxon>Dictyobacteraceae</taxon>
        <taxon>Dictyobacter</taxon>
    </lineage>
</organism>
<accession>A0ABQ6FGS0</accession>
<comment type="subcellular location">
    <subcellularLocation>
        <location evidence="1">Cytoplasm</location>
    </subcellularLocation>
</comment>
<dbReference type="Gene3D" id="1.10.443.10">
    <property type="entry name" value="Intergrase catalytic core"/>
    <property type="match status" value="1"/>
</dbReference>
<feature type="domain" description="Tyr recombinase" evidence="4">
    <location>
        <begin position="206"/>
        <end position="407"/>
    </location>
</feature>
<dbReference type="EMBL" id="BSRI01000001">
    <property type="protein sequence ID" value="GLV53170.1"/>
    <property type="molecule type" value="Genomic_DNA"/>
</dbReference>
<dbReference type="PANTHER" id="PTHR30349">
    <property type="entry name" value="PHAGE INTEGRASE-RELATED"/>
    <property type="match status" value="1"/>
</dbReference>
<name>A0ABQ6FGS0_9CHLR</name>
<dbReference type="Proteomes" id="UP001344906">
    <property type="component" value="Unassembled WGS sequence"/>
</dbReference>
<dbReference type="RefSeq" id="WP_338246575.1">
    <property type="nucleotide sequence ID" value="NZ_BSRI01000001.1"/>
</dbReference>
<comment type="caution">
    <text evidence="5">The sequence shown here is derived from an EMBL/GenBank/DDBJ whole genome shotgun (WGS) entry which is preliminary data.</text>
</comment>
<evidence type="ECO:0000256" key="3">
    <source>
        <dbReference type="ARBA" id="ARBA00023172"/>
    </source>
</evidence>
<dbReference type="Pfam" id="PF00589">
    <property type="entry name" value="Phage_integrase"/>
    <property type="match status" value="1"/>
</dbReference>
<keyword evidence="7" id="KW-1185">Reference proteome</keyword>